<feature type="domain" description="WWE" evidence="7">
    <location>
        <begin position="649"/>
        <end position="728"/>
    </location>
</feature>
<dbReference type="PANTHER" id="PTHR45740">
    <property type="entry name" value="POLY [ADP-RIBOSE] POLYMERASE"/>
    <property type="match status" value="1"/>
</dbReference>
<dbReference type="Gene3D" id="4.10.1000.10">
    <property type="entry name" value="Zinc finger, CCCH-type"/>
    <property type="match status" value="1"/>
</dbReference>
<evidence type="ECO:0008006" key="11">
    <source>
        <dbReference type="Google" id="ProtNLM"/>
    </source>
</evidence>
<name>A0AA89C7Y5_PINIB</name>
<dbReference type="InterPro" id="IPR051712">
    <property type="entry name" value="ARTD-AVP"/>
</dbReference>
<evidence type="ECO:0000256" key="2">
    <source>
        <dbReference type="ARBA" id="ARBA00023242"/>
    </source>
</evidence>
<feature type="region of interest" description="Disordered" evidence="5">
    <location>
        <begin position="1005"/>
        <end position="1093"/>
    </location>
</feature>
<dbReference type="PANTHER" id="PTHR45740:SF4">
    <property type="entry name" value="PROTEIN MONO-ADP-RIBOSYLTRANSFERASE PARP11"/>
    <property type="match status" value="1"/>
</dbReference>
<dbReference type="Proteomes" id="UP001186944">
    <property type="component" value="Unassembled WGS sequence"/>
</dbReference>
<comment type="similarity">
    <text evidence="3">Belongs to the ARTD/PARP family.</text>
</comment>
<dbReference type="InterPro" id="IPR012317">
    <property type="entry name" value="Poly(ADP-ribose)pol_cat_dom"/>
</dbReference>
<dbReference type="EMBL" id="VSWD01000004">
    <property type="protein sequence ID" value="KAK3104691.1"/>
    <property type="molecule type" value="Genomic_DNA"/>
</dbReference>
<dbReference type="CDD" id="cd01439">
    <property type="entry name" value="TCCD_inducible_PARP_like"/>
    <property type="match status" value="1"/>
</dbReference>
<dbReference type="PROSITE" id="PS50103">
    <property type="entry name" value="ZF_C3H1"/>
    <property type="match status" value="3"/>
</dbReference>
<dbReference type="PROSITE" id="PS51059">
    <property type="entry name" value="PARP_CATALYTIC"/>
    <property type="match status" value="1"/>
</dbReference>
<evidence type="ECO:0000259" key="8">
    <source>
        <dbReference type="PROSITE" id="PS51059"/>
    </source>
</evidence>
<feature type="compositionally biased region" description="Basic and acidic residues" evidence="5">
    <location>
        <begin position="472"/>
        <end position="511"/>
    </location>
</feature>
<keyword evidence="4" id="KW-0479">Metal-binding</keyword>
<dbReference type="Pfam" id="PF02825">
    <property type="entry name" value="WWE"/>
    <property type="match status" value="1"/>
</dbReference>
<evidence type="ECO:0000256" key="3">
    <source>
        <dbReference type="ARBA" id="ARBA00024347"/>
    </source>
</evidence>
<evidence type="ECO:0000256" key="4">
    <source>
        <dbReference type="PROSITE-ProRule" id="PRU00723"/>
    </source>
</evidence>
<evidence type="ECO:0000259" key="7">
    <source>
        <dbReference type="PROSITE" id="PS50918"/>
    </source>
</evidence>
<feature type="compositionally biased region" description="Basic and acidic residues" evidence="5">
    <location>
        <begin position="630"/>
        <end position="651"/>
    </location>
</feature>
<feature type="compositionally biased region" description="Polar residues" evidence="5">
    <location>
        <begin position="69"/>
        <end position="94"/>
    </location>
</feature>
<proteinExistence type="inferred from homology"/>
<feature type="compositionally biased region" description="Polar residues" evidence="5">
    <location>
        <begin position="1005"/>
        <end position="1043"/>
    </location>
</feature>
<feature type="region of interest" description="Disordered" evidence="5">
    <location>
        <begin position="624"/>
        <end position="654"/>
    </location>
</feature>
<keyword evidence="10" id="KW-1185">Reference proteome</keyword>
<feature type="region of interest" description="Disordered" evidence="5">
    <location>
        <begin position="434"/>
        <end position="511"/>
    </location>
</feature>
<dbReference type="PROSITE" id="PS50918">
    <property type="entry name" value="WWE"/>
    <property type="match status" value="1"/>
</dbReference>
<comment type="caution">
    <text evidence="9">The sequence shown here is derived from an EMBL/GenBank/DDBJ whole genome shotgun (WGS) entry which is preliminary data.</text>
</comment>
<dbReference type="SUPFAM" id="SSF117839">
    <property type="entry name" value="WWE domain"/>
    <property type="match status" value="1"/>
</dbReference>
<evidence type="ECO:0000313" key="9">
    <source>
        <dbReference type="EMBL" id="KAK3104691.1"/>
    </source>
</evidence>
<dbReference type="GO" id="GO:0005634">
    <property type="term" value="C:nucleus"/>
    <property type="evidence" value="ECO:0007669"/>
    <property type="project" value="UniProtKB-SubCell"/>
</dbReference>
<feature type="compositionally biased region" description="Basic residues" evidence="5">
    <location>
        <begin position="440"/>
        <end position="451"/>
    </location>
</feature>
<feature type="compositionally biased region" description="Acidic residues" evidence="5">
    <location>
        <begin position="41"/>
        <end position="56"/>
    </location>
</feature>
<feature type="compositionally biased region" description="Low complexity" evidence="5">
    <location>
        <begin position="961"/>
        <end position="983"/>
    </location>
</feature>
<dbReference type="SMART" id="SM00356">
    <property type="entry name" value="ZnF_C3H1"/>
    <property type="match status" value="3"/>
</dbReference>
<evidence type="ECO:0000256" key="1">
    <source>
        <dbReference type="ARBA" id="ARBA00004123"/>
    </source>
</evidence>
<feature type="domain" description="C3H1-type" evidence="6">
    <location>
        <begin position="517"/>
        <end position="544"/>
    </location>
</feature>
<feature type="zinc finger region" description="C3H1-type" evidence="4">
    <location>
        <begin position="227"/>
        <end position="249"/>
    </location>
</feature>
<evidence type="ECO:0000256" key="5">
    <source>
        <dbReference type="SAM" id="MobiDB-lite"/>
    </source>
</evidence>
<organism evidence="9 10">
    <name type="scientific">Pinctada imbricata</name>
    <name type="common">Atlantic pearl-oyster</name>
    <name type="synonym">Pinctada martensii</name>
    <dbReference type="NCBI Taxonomy" id="66713"/>
    <lineage>
        <taxon>Eukaryota</taxon>
        <taxon>Metazoa</taxon>
        <taxon>Spiralia</taxon>
        <taxon>Lophotrochozoa</taxon>
        <taxon>Mollusca</taxon>
        <taxon>Bivalvia</taxon>
        <taxon>Autobranchia</taxon>
        <taxon>Pteriomorphia</taxon>
        <taxon>Pterioida</taxon>
        <taxon>Pterioidea</taxon>
        <taxon>Pteriidae</taxon>
        <taxon>Pinctada</taxon>
    </lineage>
</organism>
<feature type="compositionally biased region" description="Acidic residues" evidence="5">
    <location>
        <begin position="383"/>
        <end position="393"/>
    </location>
</feature>
<dbReference type="Gene3D" id="3.30.720.50">
    <property type="match status" value="1"/>
</dbReference>
<keyword evidence="4" id="KW-0863">Zinc-finger</keyword>
<dbReference type="InterPro" id="IPR004170">
    <property type="entry name" value="WWE_dom"/>
</dbReference>
<feature type="non-terminal residue" evidence="9">
    <location>
        <position position="1"/>
    </location>
</feature>
<feature type="domain" description="C3H1-type" evidence="6">
    <location>
        <begin position="227"/>
        <end position="249"/>
    </location>
</feature>
<feature type="region of interest" description="Disordered" evidence="5">
    <location>
        <begin position="957"/>
        <end position="983"/>
    </location>
</feature>
<keyword evidence="2" id="KW-0539">Nucleus</keyword>
<dbReference type="InterPro" id="IPR037197">
    <property type="entry name" value="WWE_dom_sf"/>
</dbReference>
<feature type="region of interest" description="Disordered" evidence="5">
    <location>
        <begin position="1"/>
        <end position="122"/>
    </location>
</feature>
<dbReference type="GO" id="GO:0008270">
    <property type="term" value="F:zinc ion binding"/>
    <property type="evidence" value="ECO:0007669"/>
    <property type="project" value="UniProtKB-KW"/>
</dbReference>
<dbReference type="Gene3D" id="3.90.228.10">
    <property type="match status" value="1"/>
</dbReference>
<evidence type="ECO:0000313" key="10">
    <source>
        <dbReference type="Proteomes" id="UP001186944"/>
    </source>
</evidence>
<dbReference type="Pfam" id="PF00644">
    <property type="entry name" value="PARP"/>
    <property type="match status" value="1"/>
</dbReference>
<dbReference type="GO" id="GO:1990404">
    <property type="term" value="F:NAD+-protein mono-ADP-ribosyltransferase activity"/>
    <property type="evidence" value="ECO:0007669"/>
    <property type="project" value="TreeGrafter"/>
</dbReference>
<feature type="zinc finger region" description="C3H1-type" evidence="4">
    <location>
        <begin position="517"/>
        <end position="544"/>
    </location>
</feature>
<keyword evidence="4" id="KW-0862">Zinc</keyword>
<feature type="domain" description="C3H1-type" evidence="6">
    <location>
        <begin position="298"/>
        <end position="320"/>
    </location>
</feature>
<gene>
    <name evidence="9" type="ORF">FSP39_007918</name>
</gene>
<protein>
    <recommendedName>
        <fullName evidence="11">Poly [ADP-ribose] polymerase</fullName>
    </recommendedName>
</protein>
<sequence>REGSASGERLNERGKGRGSRGRQCGQGRGRMSRHRSGDQGQNEDDDEDNSEEDDDSDTRSVHSAVYQRSMGSGLNIASQNKRDLQFSSTDNISNAGRVRRRRGHRDRGQGRGRGGHGKMKRNTAEIESCHDEVDDLALDENEVFEFVVKECGGMVKLSNLIDKCQLFPSGSDEERVGQWFKTHRRRFYVFQDGQEVVFVAPFFKDATYCLDYTRKQCKRENCDHFHICQHYLRGTCRKGDTCPKSHSFTDDHNLEHKTKLSLDRFSEIDMCIILLNRYPQICPKRYCKGDKRCPYLHICQKFISKNCKFGEKCSKGHSFDTEHNAWILNRIYHMEKWAKSEGSTFRNIISFPRRLRRRSRHGSGSSKRDDMDSLAGNLSDLSLESDSDSDSADEPAKPDLLPMIISRKDRFKSTEQLHDTECLRAVEVNIDKETTSGQGKKSRKKKGRKTASRGSDMSEEEVFDASAKNRNRKDSDKSEEGGARRKDKTRREQGKSDESKNEDKESKKRAKIHLDEADKTSICYNNVAGTCHNVNNCRFHHKTYGLPYLWQVKPMDKWRTFSQEENEIIERGFCSQLQVVDSKVSFEAKEYKLHVCLDTELNAVVYEVASFPVQQAEHVPVRRLSTPSYAEKRANRPQQGDKRKGPTKEEEGQTGTFCTQWRWYFMDDHNRWTLFDKDGMQFTLEKKFMCNQKTYLFTRQDYNFKYKISFDKMEQSNLDSGKKRPLLRRPLFVSRDDVSAKKFPQCLSVTISPGTPSHWAPLDMSGAEFELVELERTKEFNRVQDSFYATLDRQVYEIDLIYRVQNRSLWNEYFMKKKMMNEKAESEASGQTVDERDLFHGTDSLETCRKICTNSFDFRISGKNATVYGEGSYFALESEYSNRYTNKTSGSRLMFRAKVLVGKYTKGERSFKRPPEIPGGSHKLYDSCVNNMANPTIFTIFDTRQCYPEYLIQYHRKGEEASSSNNASVSSRPVVRPRMSGVSTNVSRPYAAFSDPYGQFPSVSQPGVRTPVCQSSMQPQAHSQGPVGQSPVRTQVCSQSNSKFHGRPLHNQNVSRSAAEGARHTPTQNYRTASGREVPTPSYRRKGEGCVLQ</sequence>
<accession>A0AA89C7Y5</accession>
<dbReference type="InterPro" id="IPR000571">
    <property type="entry name" value="Znf_CCCH"/>
</dbReference>
<reference evidence="9" key="1">
    <citation type="submission" date="2019-08" db="EMBL/GenBank/DDBJ databases">
        <title>The improved chromosome-level genome for the pearl oyster Pinctada fucata martensii using PacBio sequencing and Hi-C.</title>
        <authorList>
            <person name="Zheng Z."/>
        </authorList>
    </citation>
    <scope>NUCLEOTIDE SEQUENCE</scope>
    <source>
        <strain evidence="9">ZZ-2019</strain>
        <tissue evidence="9">Adductor muscle</tissue>
    </source>
</reference>
<dbReference type="GO" id="GO:0003950">
    <property type="term" value="F:NAD+ poly-ADP-ribosyltransferase activity"/>
    <property type="evidence" value="ECO:0007669"/>
    <property type="project" value="InterPro"/>
</dbReference>
<feature type="compositionally biased region" description="Basic and acidic residues" evidence="5">
    <location>
        <begin position="1"/>
        <end position="15"/>
    </location>
</feature>
<comment type="subcellular location">
    <subcellularLocation>
        <location evidence="1">Nucleus</location>
    </subcellularLocation>
</comment>
<feature type="zinc finger region" description="C3H1-type" evidence="4">
    <location>
        <begin position="298"/>
        <end position="320"/>
    </location>
</feature>
<dbReference type="SUPFAM" id="SSF56399">
    <property type="entry name" value="ADP-ribosylation"/>
    <property type="match status" value="1"/>
</dbReference>
<evidence type="ECO:0000259" key="6">
    <source>
        <dbReference type="PROSITE" id="PS50103"/>
    </source>
</evidence>
<feature type="region of interest" description="Disordered" evidence="5">
    <location>
        <begin position="356"/>
        <end position="403"/>
    </location>
</feature>
<dbReference type="AlphaFoldDB" id="A0AA89C7Y5"/>
<feature type="domain" description="PARP catalytic" evidence="8">
    <location>
        <begin position="755"/>
        <end position="981"/>
    </location>
</feature>